<dbReference type="EMBL" id="CP015136">
    <property type="protein sequence ID" value="AMY11524.1"/>
    <property type="molecule type" value="Genomic_DNA"/>
</dbReference>
<keyword evidence="6" id="KW-0645">Protease</keyword>
<dbReference type="InterPro" id="IPR005311">
    <property type="entry name" value="PBP_dimer"/>
</dbReference>
<keyword evidence="8" id="KW-0378">Hydrolase</keyword>
<dbReference type="Gene3D" id="3.40.710.10">
    <property type="entry name" value="DD-peptidase/beta-lactamase superfamily"/>
    <property type="match status" value="1"/>
</dbReference>
<dbReference type="SUPFAM" id="SSF56601">
    <property type="entry name" value="beta-lactamase/transpeptidase-like"/>
    <property type="match status" value="1"/>
</dbReference>
<dbReference type="PANTHER" id="PTHR30627">
    <property type="entry name" value="PEPTIDOGLYCAN D,D-TRANSPEPTIDASE"/>
    <property type="match status" value="1"/>
</dbReference>
<evidence type="ECO:0000256" key="9">
    <source>
        <dbReference type="ARBA" id="ARBA00022960"/>
    </source>
</evidence>
<evidence type="ECO:0000259" key="16">
    <source>
        <dbReference type="Pfam" id="PF03717"/>
    </source>
</evidence>
<keyword evidence="7 14" id="KW-0812">Transmembrane</keyword>
<evidence type="ECO:0000256" key="1">
    <source>
        <dbReference type="ARBA" id="ARBA00004167"/>
    </source>
</evidence>
<dbReference type="PATRIC" id="fig|1813736.3.peg.5032"/>
<keyword evidence="5" id="KW-0121">Carboxypeptidase</keyword>
<dbReference type="GO" id="GO:0008658">
    <property type="term" value="F:penicillin binding"/>
    <property type="evidence" value="ECO:0007669"/>
    <property type="project" value="InterPro"/>
</dbReference>
<keyword evidence="13" id="KW-0961">Cell wall biogenesis/degradation</keyword>
<dbReference type="InterPro" id="IPR001460">
    <property type="entry name" value="PCN-bd_Tpept"/>
</dbReference>
<dbReference type="GO" id="GO:0009002">
    <property type="term" value="F:serine-type D-Ala-D-Ala carboxypeptidase activity"/>
    <property type="evidence" value="ECO:0007669"/>
    <property type="project" value="InterPro"/>
</dbReference>
<dbReference type="Gene3D" id="3.30.1390.30">
    <property type="entry name" value="Penicillin-binding protein 2a, domain 3"/>
    <property type="match status" value="1"/>
</dbReference>
<evidence type="ECO:0000256" key="11">
    <source>
        <dbReference type="ARBA" id="ARBA00022989"/>
    </source>
</evidence>
<organism evidence="17 18">
    <name type="scientific">Luteitalea pratensis</name>
    <dbReference type="NCBI Taxonomy" id="1855912"/>
    <lineage>
        <taxon>Bacteria</taxon>
        <taxon>Pseudomonadati</taxon>
        <taxon>Acidobacteriota</taxon>
        <taxon>Vicinamibacteria</taxon>
        <taxon>Vicinamibacterales</taxon>
        <taxon>Vicinamibacteraceae</taxon>
        <taxon>Luteitalea</taxon>
    </lineage>
</organism>
<comment type="subcellular location">
    <subcellularLocation>
        <location evidence="2">Cell membrane</location>
    </subcellularLocation>
    <subcellularLocation>
        <location evidence="1">Membrane</location>
        <topology evidence="1">Single-pass membrane protein</topology>
    </subcellularLocation>
</comment>
<evidence type="ECO:0000256" key="8">
    <source>
        <dbReference type="ARBA" id="ARBA00022801"/>
    </source>
</evidence>
<feature type="domain" description="Penicillin-binding protein dimerisation" evidence="16">
    <location>
        <begin position="58"/>
        <end position="227"/>
    </location>
</feature>
<dbReference type="GO" id="GO:0071555">
    <property type="term" value="P:cell wall organization"/>
    <property type="evidence" value="ECO:0007669"/>
    <property type="project" value="UniProtKB-KW"/>
</dbReference>
<keyword evidence="10" id="KW-0573">Peptidoglycan synthesis</keyword>
<dbReference type="InterPro" id="IPR012338">
    <property type="entry name" value="Beta-lactam/transpept-like"/>
</dbReference>
<evidence type="ECO:0000256" key="7">
    <source>
        <dbReference type="ARBA" id="ARBA00022692"/>
    </source>
</evidence>
<evidence type="ECO:0000313" key="18">
    <source>
        <dbReference type="Proteomes" id="UP000076079"/>
    </source>
</evidence>
<keyword evidence="18" id="KW-1185">Reference proteome</keyword>
<evidence type="ECO:0000259" key="15">
    <source>
        <dbReference type="Pfam" id="PF00905"/>
    </source>
</evidence>
<evidence type="ECO:0000256" key="13">
    <source>
        <dbReference type="ARBA" id="ARBA00023316"/>
    </source>
</evidence>
<dbReference type="SUPFAM" id="SSF56519">
    <property type="entry name" value="Penicillin binding protein dimerisation domain"/>
    <property type="match status" value="1"/>
</dbReference>
<dbReference type="GO" id="GO:0008360">
    <property type="term" value="P:regulation of cell shape"/>
    <property type="evidence" value="ECO:0007669"/>
    <property type="project" value="UniProtKB-KW"/>
</dbReference>
<dbReference type="RefSeq" id="WP_110173065.1">
    <property type="nucleotide sequence ID" value="NZ_CP015136.1"/>
</dbReference>
<keyword evidence="12 14" id="KW-0472">Membrane</keyword>
<dbReference type="Proteomes" id="UP000076079">
    <property type="component" value="Chromosome"/>
</dbReference>
<evidence type="ECO:0000256" key="2">
    <source>
        <dbReference type="ARBA" id="ARBA00004236"/>
    </source>
</evidence>
<dbReference type="Gene3D" id="3.90.1310.10">
    <property type="entry name" value="Penicillin-binding protein 2a (Domain 2)"/>
    <property type="match status" value="1"/>
</dbReference>
<evidence type="ECO:0000256" key="5">
    <source>
        <dbReference type="ARBA" id="ARBA00022645"/>
    </source>
</evidence>
<keyword evidence="3" id="KW-1003">Cell membrane</keyword>
<dbReference type="GO" id="GO:0006508">
    <property type="term" value="P:proteolysis"/>
    <property type="evidence" value="ECO:0007669"/>
    <property type="project" value="UniProtKB-KW"/>
</dbReference>
<proteinExistence type="predicted"/>
<evidence type="ECO:0000256" key="14">
    <source>
        <dbReference type="SAM" id="Phobius"/>
    </source>
</evidence>
<dbReference type="InterPro" id="IPR017790">
    <property type="entry name" value="Penicillin-binding_protein_2"/>
</dbReference>
<evidence type="ECO:0000256" key="10">
    <source>
        <dbReference type="ARBA" id="ARBA00022984"/>
    </source>
</evidence>
<dbReference type="InterPro" id="IPR050515">
    <property type="entry name" value="Beta-lactam/transpept"/>
</dbReference>
<dbReference type="AlphaFoldDB" id="A0A143PUM7"/>
<feature type="domain" description="Penicillin-binding protein transpeptidase" evidence="15">
    <location>
        <begin position="262"/>
        <end position="591"/>
    </location>
</feature>
<dbReference type="KEGG" id="abac:LuPra_04774"/>
<dbReference type="OrthoDB" id="9804124at2"/>
<keyword evidence="11 14" id="KW-1133">Transmembrane helix</keyword>
<dbReference type="Pfam" id="PF03717">
    <property type="entry name" value="PBP_dimer"/>
    <property type="match status" value="1"/>
</dbReference>
<dbReference type="GO" id="GO:0005886">
    <property type="term" value="C:plasma membrane"/>
    <property type="evidence" value="ECO:0007669"/>
    <property type="project" value="UniProtKB-SubCell"/>
</dbReference>
<evidence type="ECO:0000256" key="3">
    <source>
        <dbReference type="ARBA" id="ARBA00022475"/>
    </source>
</evidence>
<reference evidence="17 18" key="1">
    <citation type="journal article" date="2016" name="Genome Announc.">
        <title>First Complete Genome Sequence of a Subdivision 6 Acidobacterium Strain.</title>
        <authorList>
            <person name="Huang S."/>
            <person name="Vieira S."/>
            <person name="Bunk B."/>
            <person name="Riedel T."/>
            <person name="Sproer C."/>
            <person name="Overmann J."/>
        </authorList>
    </citation>
    <scope>NUCLEOTIDE SEQUENCE [LARGE SCALE GENOMIC DNA]</scope>
    <source>
        <strain evidence="18">DSM 100886 HEG_-6_39</strain>
    </source>
</reference>
<dbReference type="GO" id="GO:0071972">
    <property type="term" value="F:peptidoglycan L,D-transpeptidase activity"/>
    <property type="evidence" value="ECO:0007669"/>
    <property type="project" value="TreeGrafter"/>
</dbReference>
<keyword evidence="4" id="KW-0997">Cell inner membrane</keyword>
<accession>A0A143PUM7</accession>
<name>A0A143PUM7_LUTPR</name>
<gene>
    <name evidence="17" type="primary">spoVD</name>
    <name evidence="17" type="ORF">LuPra_04774</name>
</gene>
<dbReference type="STRING" id="1855912.LuPra_04774"/>
<dbReference type="PANTHER" id="PTHR30627:SF2">
    <property type="entry name" value="PEPTIDOGLYCAN D,D-TRANSPEPTIDASE MRDA"/>
    <property type="match status" value="1"/>
</dbReference>
<protein>
    <submittedName>
        <fullName evidence="17">Sporulation-specific penicillin-binding protein</fullName>
    </submittedName>
</protein>
<feature type="transmembrane region" description="Helical" evidence="14">
    <location>
        <begin position="16"/>
        <end position="35"/>
    </location>
</feature>
<sequence length="644" mass="69630">MLVNEERLNLPLRLRVLQWSFAVAFLVLATAFWYFQIARHQQFLEMAENNHQRALPLAAPRGVLFDRGGTVLVENRFAFNISIVREQTNDLERTAHAVAQLTGASVEAILEALDRNKRLPAYRPIVVLRDATEAQIASVAAHRLELPGVIVEKVPTRRYPTNSMAAHLIGYVGEVTDAQLARPEYKDVQGGAIVGQAGVEQTYNPLLMGADGARHVIVNSRGREIDVLGEEDPIEGRRLQLTIDGDVQRAAEEAFRHYGFRGAAIALAPSSGEVLALSSLPAYDPNAFAAGIGREEWNGLLTDPLRPLNNRAIQGRYSPGSTFKIAVAVAGLEEGVVTPETRVFCSGGATFYGRYFKCHKAGGHGSVAMREALEKSCNVYFYTLGNMLGVDRIHKWATALGLGEMSGVDLPHETRGIMPSTAWKKQRTGEKWYAGETISVSIGQGQVSVTPISLAVMMASVANGGTRIVPHMVRAIDNGKGWEQLPPPEGQKDLGLSHVDVVREGLWMVVNGAGTGGRGRIVGYDVGGKTGTAQVISNQGKARARGDRDLRDHGWFVFFAPAKNPTIAGVVFAEHAEHGYFAAPIAKYMMETWFAKQEGRPLPTLPPLPGTPVPPGVPLPAEVVAAQHRAPSTPVTPTPGGVEP</sequence>
<dbReference type="NCBIfam" id="TIGR03423">
    <property type="entry name" value="pbp2_mrdA"/>
    <property type="match status" value="1"/>
</dbReference>
<evidence type="ECO:0000256" key="6">
    <source>
        <dbReference type="ARBA" id="ARBA00022670"/>
    </source>
</evidence>
<dbReference type="GO" id="GO:0009252">
    <property type="term" value="P:peptidoglycan biosynthetic process"/>
    <property type="evidence" value="ECO:0007669"/>
    <property type="project" value="UniProtKB-KW"/>
</dbReference>
<reference evidence="18" key="2">
    <citation type="submission" date="2016-04" db="EMBL/GenBank/DDBJ databases">
        <title>First Complete Genome Sequence of a Subdivision 6 Acidobacterium.</title>
        <authorList>
            <person name="Huang S."/>
            <person name="Vieira S."/>
            <person name="Bunk B."/>
            <person name="Riedel T."/>
            <person name="Sproeer C."/>
            <person name="Overmann J."/>
        </authorList>
    </citation>
    <scope>NUCLEOTIDE SEQUENCE [LARGE SCALE GENOMIC DNA]</scope>
    <source>
        <strain evidence="18">DSM 100886 HEG_-6_39</strain>
    </source>
</reference>
<keyword evidence="9" id="KW-0133">Cell shape</keyword>
<evidence type="ECO:0000256" key="4">
    <source>
        <dbReference type="ARBA" id="ARBA00022519"/>
    </source>
</evidence>
<evidence type="ECO:0000313" key="17">
    <source>
        <dbReference type="EMBL" id="AMY11524.1"/>
    </source>
</evidence>
<dbReference type="InterPro" id="IPR036138">
    <property type="entry name" value="PBP_dimer_sf"/>
</dbReference>
<evidence type="ECO:0000256" key="12">
    <source>
        <dbReference type="ARBA" id="ARBA00023136"/>
    </source>
</evidence>
<dbReference type="Pfam" id="PF00905">
    <property type="entry name" value="Transpeptidase"/>
    <property type="match status" value="1"/>
</dbReference>